<dbReference type="GO" id="GO:0005634">
    <property type="term" value="C:nucleus"/>
    <property type="evidence" value="ECO:0007669"/>
    <property type="project" value="UniProtKB-SubCell"/>
</dbReference>
<dbReference type="PANTHER" id="PTHR11849:SF314">
    <property type="entry name" value="PROTEIN C-ETS-1"/>
    <property type="match status" value="1"/>
</dbReference>
<gene>
    <name evidence="6" type="ORF">FSP39_019031</name>
</gene>
<comment type="subcellular location">
    <subcellularLocation>
        <location evidence="3">Nucleus</location>
    </subcellularLocation>
</comment>
<evidence type="ECO:0000256" key="1">
    <source>
        <dbReference type="ARBA" id="ARBA00005562"/>
    </source>
</evidence>
<evidence type="ECO:0000259" key="5">
    <source>
        <dbReference type="PROSITE" id="PS51433"/>
    </source>
</evidence>
<proteinExistence type="inferred from homology"/>
<reference evidence="6" key="1">
    <citation type="submission" date="2019-08" db="EMBL/GenBank/DDBJ databases">
        <title>The improved chromosome-level genome for the pearl oyster Pinctada fucata martensii using PacBio sequencing and Hi-C.</title>
        <authorList>
            <person name="Zheng Z."/>
        </authorList>
    </citation>
    <scope>NUCLEOTIDE SEQUENCE</scope>
    <source>
        <strain evidence="6">ZZ-2019</strain>
        <tissue evidence="6">Adductor muscle</tissue>
    </source>
</reference>
<organism evidence="6 7">
    <name type="scientific">Pinctada imbricata</name>
    <name type="common">Atlantic pearl-oyster</name>
    <name type="synonym">Pinctada martensii</name>
    <dbReference type="NCBI Taxonomy" id="66713"/>
    <lineage>
        <taxon>Eukaryota</taxon>
        <taxon>Metazoa</taxon>
        <taxon>Spiralia</taxon>
        <taxon>Lophotrochozoa</taxon>
        <taxon>Mollusca</taxon>
        <taxon>Bivalvia</taxon>
        <taxon>Autobranchia</taxon>
        <taxon>Pteriomorphia</taxon>
        <taxon>Pterioida</taxon>
        <taxon>Pterioidea</taxon>
        <taxon>Pteriidae</taxon>
        <taxon>Pinctada</taxon>
    </lineage>
</organism>
<evidence type="ECO:0000313" key="6">
    <source>
        <dbReference type="EMBL" id="KAK3107641.1"/>
    </source>
</evidence>
<keyword evidence="7" id="KW-1185">Reference proteome</keyword>
<comment type="similarity">
    <text evidence="1 3">Belongs to the ETS family.</text>
</comment>
<dbReference type="FunFam" id="1.10.150.50:FF:000014">
    <property type="entry name" value="Protein c-ets-1 isoform 1"/>
    <property type="match status" value="1"/>
</dbReference>
<keyword evidence="2 3" id="KW-0238">DNA-binding</keyword>
<comment type="caution">
    <text evidence="6">The sequence shown here is derived from an EMBL/GenBank/DDBJ whole genome shotgun (WGS) entry which is preliminary data.</text>
</comment>
<dbReference type="SUPFAM" id="SSF47769">
    <property type="entry name" value="SAM/Pointed domain"/>
    <property type="match status" value="1"/>
</dbReference>
<dbReference type="PROSITE" id="PS00346">
    <property type="entry name" value="ETS_DOMAIN_2"/>
    <property type="match status" value="1"/>
</dbReference>
<dbReference type="InterPro" id="IPR013761">
    <property type="entry name" value="SAM/pointed_sf"/>
</dbReference>
<evidence type="ECO:0000256" key="3">
    <source>
        <dbReference type="RuleBase" id="RU004019"/>
    </source>
</evidence>
<dbReference type="AlphaFoldDB" id="A0AA89C3L7"/>
<feature type="domain" description="ETS" evidence="4">
    <location>
        <begin position="466"/>
        <end position="502"/>
    </location>
</feature>
<evidence type="ECO:0000259" key="4">
    <source>
        <dbReference type="PROSITE" id="PS50061"/>
    </source>
</evidence>
<dbReference type="PROSITE" id="PS50061">
    <property type="entry name" value="ETS_DOMAIN_3"/>
    <property type="match status" value="1"/>
</dbReference>
<accession>A0AA89C3L7</accession>
<dbReference type="GO" id="GO:0000981">
    <property type="term" value="F:DNA-binding transcription factor activity, RNA polymerase II-specific"/>
    <property type="evidence" value="ECO:0007669"/>
    <property type="project" value="TreeGrafter"/>
</dbReference>
<protein>
    <submittedName>
        <fullName evidence="6">Uncharacterized protein</fullName>
    </submittedName>
</protein>
<dbReference type="Gene3D" id="1.10.10.10">
    <property type="entry name" value="Winged helix-like DNA-binding domain superfamily/Winged helix DNA-binding domain"/>
    <property type="match status" value="1"/>
</dbReference>
<dbReference type="InterPro" id="IPR003118">
    <property type="entry name" value="Pointed_dom"/>
</dbReference>
<dbReference type="GO" id="GO:0030154">
    <property type="term" value="P:cell differentiation"/>
    <property type="evidence" value="ECO:0007669"/>
    <property type="project" value="TreeGrafter"/>
</dbReference>
<dbReference type="GO" id="GO:0043565">
    <property type="term" value="F:sequence-specific DNA binding"/>
    <property type="evidence" value="ECO:0007669"/>
    <property type="project" value="InterPro"/>
</dbReference>
<dbReference type="Pfam" id="PF02198">
    <property type="entry name" value="SAM_PNT"/>
    <property type="match status" value="1"/>
</dbReference>
<feature type="domain" description="PNT" evidence="5">
    <location>
        <begin position="125"/>
        <end position="210"/>
    </location>
</feature>
<dbReference type="SMART" id="SM00251">
    <property type="entry name" value="SAM_PNT"/>
    <property type="match status" value="1"/>
</dbReference>
<dbReference type="InterPro" id="IPR036390">
    <property type="entry name" value="WH_DNA-bd_sf"/>
</dbReference>
<evidence type="ECO:0000313" key="7">
    <source>
        <dbReference type="Proteomes" id="UP001186944"/>
    </source>
</evidence>
<dbReference type="EMBL" id="VSWD01000002">
    <property type="protein sequence ID" value="KAK3107641.1"/>
    <property type="molecule type" value="Genomic_DNA"/>
</dbReference>
<dbReference type="Pfam" id="PF00178">
    <property type="entry name" value="Ets"/>
    <property type="match status" value="1"/>
</dbReference>
<dbReference type="PROSITE" id="PS51433">
    <property type="entry name" value="PNT"/>
    <property type="match status" value="1"/>
</dbReference>
<name>A0AA89C3L7_PINIB</name>
<dbReference type="SMART" id="SM00413">
    <property type="entry name" value="ETS"/>
    <property type="match status" value="1"/>
</dbReference>
<sequence>MKIQYNVNLPITPHRLDSIGEYRMSLKTADYRQDDRQVALKTADRQMAALSRQDSVDDHQVPSLSNINNVLPSFLDLSEEALDIPPPSAVPPPVSALVPGGGDDAQSVPPLTPVTTQRLSQSLLDSYKPFEKYRELNNIPKDPKLWERHHVMGWLGWVQQEFHIQGVKKENFDVTGQELCHMDKEQFLQRAPEFCGDIFWFHLDKMQRDADEERCINTEAICGRDGYPQCLSAEPSHNATSYTSNKCSYGPISESMQTLTDMSYDEPDGGYQRLDPPPYQGYCNDSPTLYPLPTEQKLRPSLSDQCNYRGNVYIRQDSHDSYTDNPCQMVPIKEEFPTPWEDCYSQQGKVWKPSPEQQHSLINQELASGGGYGINQCGAPAEGGYQISPCNSPTELMYHAENTQSKQGFQAASLAGYSVVPYNYGSFYWSSSQTKRVSILSAGQGTVGSSNSLIPMRLLGDGEYAKTNPKMNYEKLSRGLRYYYDKNIIHKTAGKRYVYRFVCDLQSLLGYTPEELWEACDVKPQADKEDE</sequence>
<dbReference type="PRINTS" id="PR00454">
    <property type="entry name" value="ETSDOMAIN"/>
</dbReference>
<dbReference type="SUPFAM" id="SSF46785">
    <property type="entry name" value="Winged helix' DNA-binding domain"/>
    <property type="match status" value="1"/>
</dbReference>
<keyword evidence="3" id="KW-0539">Nucleus</keyword>
<dbReference type="PANTHER" id="PTHR11849">
    <property type="entry name" value="ETS"/>
    <property type="match status" value="1"/>
</dbReference>
<dbReference type="InterPro" id="IPR036388">
    <property type="entry name" value="WH-like_DNA-bd_sf"/>
</dbReference>
<dbReference type="Gene3D" id="1.10.150.50">
    <property type="entry name" value="Transcription Factor, Ets-1"/>
    <property type="match status" value="1"/>
</dbReference>
<dbReference type="InterPro" id="IPR000418">
    <property type="entry name" value="Ets_dom"/>
</dbReference>
<dbReference type="Proteomes" id="UP001186944">
    <property type="component" value="Unassembled WGS sequence"/>
</dbReference>
<dbReference type="InterPro" id="IPR046328">
    <property type="entry name" value="ETS_fam"/>
</dbReference>
<evidence type="ECO:0000256" key="2">
    <source>
        <dbReference type="ARBA" id="ARBA00023125"/>
    </source>
</evidence>